<gene>
    <name evidence="2" type="ORF">OJ962_15845</name>
</gene>
<keyword evidence="3" id="KW-1185">Reference proteome</keyword>
<sequence length="80" mass="8569">MASVSVRDHDDDVRQRLRVRAARNGRSMEAEIRAILTDAVSEPPSADLFSTLLDRFSAAGGVDLPAAARTEPARAADFSA</sequence>
<dbReference type="SUPFAM" id="SSF47598">
    <property type="entry name" value="Ribbon-helix-helix"/>
    <property type="match status" value="1"/>
</dbReference>
<dbReference type="RefSeq" id="WP_202954432.1">
    <property type="nucleotide sequence ID" value="NZ_JAPCID010000020.1"/>
</dbReference>
<protein>
    <submittedName>
        <fullName evidence="2">Arc family DNA-binding protein</fullName>
    </submittedName>
</protein>
<proteinExistence type="predicted"/>
<dbReference type="InterPro" id="IPR010985">
    <property type="entry name" value="Ribbon_hlx_hlx"/>
</dbReference>
<feature type="domain" description="Antitoxin FitA-like ribbon-helix-helix" evidence="1">
    <location>
        <begin position="2"/>
        <end position="40"/>
    </location>
</feature>
<evidence type="ECO:0000313" key="2">
    <source>
        <dbReference type="EMBL" id="MDA0138975.1"/>
    </source>
</evidence>
<dbReference type="Pfam" id="PF22513">
    <property type="entry name" value="FitA-like_RHH"/>
    <property type="match status" value="1"/>
</dbReference>
<keyword evidence="2" id="KW-0238">DNA-binding</keyword>
<comment type="caution">
    <text evidence="2">The sequence shown here is derived from an EMBL/GenBank/DDBJ whole genome shotgun (WGS) entry which is preliminary data.</text>
</comment>
<dbReference type="InterPro" id="IPR013321">
    <property type="entry name" value="Arc_rbn_hlx_hlx"/>
</dbReference>
<dbReference type="GO" id="GO:0003677">
    <property type="term" value="F:DNA binding"/>
    <property type="evidence" value="ECO:0007669"/>
    <property type="project" value="UniProtKB-KW"/>
</dbReference>
<reference evidence="2" key="1">
    <citation type="submission" date="2022-10" db="EMBL/GenBank/DDBJ databases">
        <title>The WGS of Solirubrobacter sp. CPCC 204708.</title>
        <authorList>
            <person name="Jiang Z."/>
        </authorList>
    </citation>
    <scope>NUCLEOTIDE SEQUENCE</scope>
    <source>
        <strain evidence="2">CPCC 204708</strain>
    </source>
</reference>
<organism evidence="2 3">
    <name type="scientific">Solirubrobacter deserti</name>
    <dbReference type="NCBI Taxonomy" id="2282478"/>
    <lineage>
        <taxon>Bacteria</taxon>
        <taxon>Bacillati</taxon>
        <taxon>Actinomycetota</taxon>
        <taxon>Thermoleophilia</taxon>
        <taxon>Solirubrobacterales</taxon>
        <taxon>Solirubrobacteraceae</taxon>
        <taxon>Solirubrobacter</taxon>
    </lineage>
</organism>
<dbReference type="Proteomes" id="UP001147700">
    <property type="component" value="Unassembled WGS sequence"/>
</dbReference>
<evidence type="ECO:0000313" key="3">
    <source>
        <dbReference type="Proteomes" id="UP001147700"/>
    </source>
</evidence>
<evidence type="ECO:0000259" key="1">
    <source>
        <dbReference type="Pfam" id="PF22513"/>
    </source>
</evidence>
<accession>A0ABT4RKA7</accession>
<dbReference type="InterPro" id="IPR053853">
    <property type="entry name" value="FitA-like_RHH"/>
</dbReference>
<dbReference type="EMBL" id="JAPCID010000020">
    <property type="protein sequence ID" value="MDA0138975.1"/>
    <property type="molecule type" value="Genomic_DNA"/>
</dbReference>
<dbReference type="Gene3D" id="1.10.1220.10">
    <property type="entry name" value="Met repressor-like"/>
    <property type="match status" value="1"/>
</dbReference>
<name>A0ABT4RKA7_9ACTN</name>